<dbReference type="SUPFAM" id="SSF46689">
    <property type="entry name" value="Homeodomain-like"/>
    <property type="match status" value="2"/>
</dbReference>
<dbReference type="InterPro" id="IPR037923">
    <property type="entry name" value="HTH-like"/>
</dbReference>
<feature type="domain" description="HTH araC/xylS-type" evidence="4">
    <location>
        <begin position="174"/>
        <end position="272"/>
    </location>
</feature>
<proteinExistence type="predicted"/>
<dbReference type="InterPro" id="IPR014710">
    <property type="entry name" value="RmlC-like_jellyroll"/>
</dbReference>
<dbReference type="InterPro" id="IPR009057">
    <property type="entry name" value="Homeodomain-like_sf"/>
</dbReference>
<dbReference type="SMART" id="SM00342">
    <property type="entry name" value="HTH_ARAC"/>
    <property type="match status" value="1"/>
</dbReference>
<keyword evidence="3" id="KW-0804">Transcription</keyword>
<keyword evidence="1" id="KW-0805">Transcription regulation</keyword>
<evidence type="ECO:0000256" key="2">
    <source>
        <dbReference type="ARBA" id="ARBA00023125"/>
    </source>
</evidence>
<dbReference type="Pfam" id="PF02311">
    <property type="entry name" value="AraC_binding"/>
    <property type="match status" value="1"/>
</dbReference>
<name>A0A9D2M2T4_9FIRM</name>
<evidence type="ECO:0000256" key="1">
    <source>
        <dbReference type="ARBA" id="ARBA00023015"/>
    </source>
</evidence>
<dbReference type="Gene3D" id="2.60.120.10">
    <property type="entry name" value="Jelly Rolls"/>
    <property type="match status" value="1"/>
</dbReference>
<gene>
    <name evidence="5" type="ORF">H9943_04310</name>
</gene>
<protein>
    <submittedName>
        <fullName evidence="5">AraC family transcriptional regulator</fullName>
    </submittedName>
</protein>
<reference evidence="5" key="2">
    <citation type="submission" date="2021-04" db="EMBL/GenBank/DDBJ databases">
        <authorList>
            <person name="Gilroy R."/>
        </authorList>
    </citation>
    <scope>NUCLEOTIDE SEQUENCE</scope>
    <source>
        <strain evidence="5">ChiBcec8-14828</strain>
    </source>
</reference>
<accession>A0A9D2M2T4</accession>
<dbReference type="CDD" id="cd02208">
    <property type="entry name" value="cupin_RmlC-like"/>
    <property type="match status" value="1"/>
</dbReference>
<dbReference type="InterPro" id="IPR003313">
    <property type="entry name" value="AraC-bd"/>
</dbReference>
<evidence type="ECO:0000259" key="4">
    <source>
        <dbReference type="PROSITE" id="PS01124"/>
    </source>
</evidence>
<dbReference type="InterPro" id="IPR018060">
    <property type="entry name" value="HTH_AraC"/>
</dbReference>
<dbReference type="Proteomes" id="UP000824209">
    <property type="component" value="Unassembled WGS sequence"/>
</dbReference>
<dbReference type="SUPFAM" id="SSF51215">
    <property type="entry name" value="Regulatory protein AraC"/>
    <property type="match status" value="1"/>
</dbReference>
<dbReference type="Gene3D" id="1.10.10.60">
    <property type="entry name" value="Homeodomain-like"/>
    <property type="match status" value="2"/>
</dbReference>
<evidence type="ECO:0000256" key="3">
    <source>
        <dbReference type="ARBA" id="ARBA00023163"/>
    </source>
</evidence>
<dbReference type="AlphaFoldDB" id="A0A9D2M2T4"/>
<dbReference type="InterPro" id="IPR020449">
    <property type="entry name" value="Tscrpt_reg_AraC-type_HTH"/>
</dbReference>
<keyword evidence="2" id="KW-0238">DNA-binding</keyword>
<dbReference type="EMBL" id="DWYA01000044">
    <property type="protein sequence ID" value="HJB39601.1"/>
    <property type="molecule type" value="Genomic_DNA"/>
</dbReference>
<dbReference type="GO" id="GO:0003700">
    <property type="term" value="F:DNA-binding transcription factor activity"/>
    <property type="evidence" value="ECO:0007669"/>
    <property type="project" value="InterPro"/>
</dbReference>
<sequence>MYELFELNNCQAENGLKLLYVTCFRSEKPWHGIQHTHNFLEIFFCVGGQCEFFVRDRSFLMSSNQFVIINPGVEHVESTLPQTSVEWIVIGIKGCSMVLPNTADGCFSADFQGDNGATVNLLVSLVHELQNKAHGYQEACLHILQLLMIYVGRASGTDITIGSQTPPSPHSSISWVKQYIDDNYTTALNLETLSNKVGLNRYSLIREFKKLYQISPIEYMLQCRYREGKFLLETTDRNISNIGQDLGFCSGNYFSQCFQKRFGLSPSDYRKLCREKDKQKTNPAK</sequence>
<comment type="caution">
    <text evidence="5">The sequence shown here is derived from an EMBL/GenBank/DDBJ whole genome shotgun (WGS) entry which is preliminary data.</text>
</comment>
<dbReference type="PANTHER" id="PTHR43280">
    <property type="entry name" value="ARAC-FAMILY TRANSCRIPTIONAL REGULATOR"/>
    <property type="match status" value="1"/>
</dbReference>
<dbReference type="PANTHER" id="PTHR43280:SF28">
    <property type="entry name" value="HTH-TYPE TRANSCRIPTIONAL ACTIVATOR RHAS"/>
    <property type="match status" value="1"/>
</dbReference>
<organism evidence="5 6">
    <name type="scientific">Candidatus Ruthenibacterium avium</name>
    <dbReference type="NCBI Taxonomy" id="2838751"/>
    <lineage>
        <taxon>Bacteria</taxon>
        <taxon>Bacillati</taxon>
        <taxon>Bacillota</taxon>
        <taxon>Clostridia</taxon>
        <taxon>Eubacteriales</taxon>
        <taxon>Oscillospiraceae</taxon>
        <taxon>Ruthenibacterium</taxon>
    </lineage>
</organism>
<dbReference type="PROSITE" id="PS01124">
    <property type="entry name" value="HTH_ARAC_FAMILY_2"/>
    <property type="match status" value="1"/>
</dbReference>
<evidence type="ECO:0000313" key="5">
    <source>
        <dbReference type="EMBL" id="HJB39601.1"/>
    </source>
</evidence>
<dbReference type="PRINTS" id="PR00032">
    <property type="entry name" value="HTHARAC"/>
</dbReference>
<dbReference type="Pfam" id="PF12833">
    <property type="entry name" value="HTH_18"/>
    <property type="match status" value="1"/>
</dbReference>
<reference evidence="5" key="1">
    <citation type="journal article" date="2021" name="PeerJ">
        <title>Extensive microbial diversity within the chicken gut microbiome revealed by metagenomics and culture.</title>
        <authorList>
            <person name="Gilroy R."/>
            <person name="Ravi A."/>
            <person name="Getino M."/>
            <person name="Pursley I."/>
            <person name="Horton D.L."/>
            <person name="Alikhan N.F."/>
            <person name="Baker D."/>
            <person name="Gharbi K."/>
            <person name="Hall N."/>
            <person name="Watson M."/>
            <person name="Adriaenssens E.M."/>
            <person name="Foster-Nyarko E."/>
            <person name="Jarju S."/>
            <person name="Secka A."/>
            <person name="Antonio M."/>
            <person name="Oren A."/>
            <person name="Chaudhuri R.R."/>
            <person name="La Ragione R."/>
            <person name="Hildebrand F."/>
            <person name="Pallen M.J."/>
        </authorList>
    </citation>
    <scope>NUCLEOTIDE SEQUENCE</scope>
    <source>
        <strain evidence="5">ChiBcec8-14828</strain>
    </source>
</reference>
<evidence type="ECO:0000313" key="6">
    <source>
        <dbReference type="Proteomes" id="UP000824209"/>
    </source>
</evidence>
<dbReference type="GO" id="GO:0043565">
    <property type="term" value="F:sequence-specific DNA binding"/>
    <property type="evidence" value="ECO:0007669"/>
    <property type="project" value="InterPro"/>
</dbReference>